<dbReference type="InterPro" id="IPR011004">
    <property type="entry name" value="Trimer_LpxA-like_sf"/>
</dbReference>
<dbReference type="PANTHER" id="PTHR23416">
    <property type="entry name" value="SIALIC ACID SYNTHASE-RELATED"/>
    <property type="match status" value="1"/>
</dbReference>
<dbReference type="InterPro" id="IPR018357">
    <property type="entry name" value="Hexapep_transf_CS"/>
</dbReference>
<dbReference type="SUPFAM" id="SSF51161">
    <property type="entry name" value="Trimeric LpxA-like enzymes"/>
    <property type="match status" value="1"/>
</dbReference>
<dbReference type="Proteomes" id="UP000284178">
    <property type="component" value="Unassembled WGS sequence"/>
</dbReference>
<gene>
    <name evidence="4" type="ORF">DWY25_03245</name>
</gene>
<dbReference type="InterPro" id="IPR051159">
    <property type="entry name" value="Hexapeptide_acetyltransf"/>
</dbReference>
<sequence>MCLCLIVIKRAKYLKKHDILYHIGNNCMSMFRKIPLYPKLISFGDNAWIASDVSFVSHDVIHRMLNNKLSGFQEYLGCIDIKDNVFVGANSTILLNATIGSDTIVAAGTLVNKSISGDALVSLLTISDSLMSL</sequence>
<name>A0A412G5T0_9FIRM</name>
<reference evidence="4 5" key="1">
    <citation type="submission" date="2018-08" db="EMBL/GenBank/DDBJ databases">
        <title>A genome reference for cultivated species of the human gut microbiota.</title>
        <authorList>
            <person name="Zou Y."/>
            <person name="Xue W."/>
            <person name="Luo G."/>
        </authorList>
    </citation>
    <scope>NUCLEOTIDE SEQUENCE [LARGE SCALE GENOMIC DNA]</scope>
    <source>
        <strain evidence="4 5">AF24-29</strain>
    </source>
</reference>
<organism evidence="4 5">
    <name type="scientific">Holdemania filiformis</name>
    <dbReference type="NCBI Taxonomy" id="61171"/>
    <lineage>
        <taxon>Bacteria</taxon>
        <taxon>Bacillati</taxon>
        <taxon>Bacillota</taxon>
        <taxon>Erysipelotrichia</taxon>
        <taxon>Erysipelotrichales</taxon>
        <taxon>Erysipelotrichaceae</taxon>
        <taxon>Holdemania</taxon>
    </lineage>
</organism>
<protein>
    <recommendedName>
        <fullName evidence="6">Acyltransferase</fullName>
    </recommendedName>
</protein>
<keyword evidence="3" id="KW-0677">Repeat</keyword>
<dbReference type="PROSITE" id="PS00101">
    <property type="entry name" value="HEXAPEP_TRANSFERASES"/>
    <property type="match status" value="1"/>
</dbReference>
<dbReference type="PANTHER" id="PTHR23416:SF23">
    <property type="entry name" value="ACETYLTRANSFERASE C18B11.09C-RELATED"/>
    <property type="match status" value="1"/>
</dbReference>
<keyword evidence="2" id="KW-0808">Transferase</keyword>
<dbReference type="EMBL" id="QRUP01000002">
    <property type="protein sequence ID" value="RGR76385.1"/>
    <property type="molecule type" value="Genomic_DNA"/>
</dbReference>
<evidence type="ECO:0000256" key="3">
    <source>
        <dbReference type="ARBA" id="ARBA00022737"/>
    </source>
</evidence>
<dbReference type="Gene3D" id="2.160.10.10">
    <property type="entry name" value="Hexapeptide repeat proteins"/>
    <property type="match status" value="1"/>
</dbReference>
<keyword evidence="5" id="KW-1185">Reference proteome</keyword>
<comment type="caution">
    <text evidence="4">The sequence shown here is derived from an EMBL/GenBank/DDBJ whole genome shotgun (WGS) entry which is preliminary data.</text>
</comment>
<dbReference type="GO" id="GO:0008374">
    <property type="term" value="F:O-acyltransferase activity"/>
    <property type="evidence" value="ECO:0007669"/>
    <property type="project" value="TreeGrafter"/>
</dbReference>
<accession>A0A412G5T0</accession>
<proteinExistence type="inferred from homology"/>
<evidence type="ECO:0000313" key="5">
    <source>
        <dbReference type="Proteomes" id="UP000284178"/>
    </source>
</evidence>
<evidence type="ECO:0000313" key="4">
    <source>
        <dbReference type="EMBL" id="RGR76385.1"/>
    </source>
</evidence>
<evidence type="ECO:0000256" key="1">
    <source>
        <dbReference type="ARBA" id="ARBA00007274"/>
    </source>
</evidence>
<evidence type="ECO:0008006" key="6">
    <source>
        <dbReference type="Google" id="ProtNLM"/>
    </source>
</evidence>
<evidence type="ECO:0000256" key="2">
    <source>
        <dbReference type="ARBA" id="ARBA00022679"/>
    </source>
</evidence>
<comment type="similarity">
    <text evidence="1">Belongs to the transferase hexapeptide repeat family.</text>
</comment>
<dbReference type="AlphaFoldDB" id="A0A412G5T0"/>